<proteinExistence type="predicted"/>
<keyword evidence="2" id="KW-1185">Reference proteome</keyword>
<sequence>LNMTEQSQAVFYYCSPSRINYFNCIFWKVTVVPKCCFLLRVHARYNEIQLKFIISKNYLAVAVIVPKTIRVLQKLHYLCETTTQSIN</sequence>
<dbReference type="Proteomes" id="UP000054630">
    <property type="component" value="Unassembled WGS sequence"/>
</dbReference>
<evidence type="ECO:0000313" key="1">
    <source>
        <dbReference type="EMBL" id="KRX27124.1"/>
    </source>
</evidence>
<protein>
    <submittedName>
        <fullName evidence="1">Uncharacterized protein</fullName>
    </submittedName>
</protein>
<gene>
    <name evidence="1" type="ORF">T07_15070</name>
</gene>
<name>A0A0V0SK37_9BILA</name>
<accession>A0A0V0SK37</accession>
<feature type="non-terminal residue" evidence="1">
    <location>
        <position position="1"/>
    </location>
</feature>
<dbReference type="AlphaFoldDB" id="A0A0V0SK37"/>
<evidence type="ECO:0000313" key="2">
    <source>
        <dbReference type="Proteomes" id="UP000054630"/>
    </source>
</evidence>
<comment type="caution">
    <text evidence="1">The sequence shown here is derived from an EMBL/GenBank/DDBJ whole genome shotgun (WGS) entry which is preliminary data.</text>
</comment>
<reference evidence="1 2" key="1">
    <citation type="submission" date="2015-01" db="EMBL/GenBank/DDBJ databases">
        <title>Evolution of Trichinella species and genotypes.</title>
        <authorList>
            <person name="Korhonen P.K."/>
            <person name="Edoardo P."/>
            <person name="Giuseppe L.R."/>
            <person name="Gasser R.B."/>
        </authorList>
    </citation>
    <scope>NUCLEOTIDE SEQUENCE [LARGE SCALE GENOMIC DNA]</scope>
    <source>
        <strain evidence="1">ISS37</strain>
    </source>
</reference>
<organism evidence="1 2">
    <name type="scientific">Trichinella nelsoni</name>
    <dbReference type="NCBI Taxonomy" id="6336"/>
    <lineage>
        <taxon>Eukaryota</taxon>
        <taxon>Metazoa</taxon>
        <taxon>Ecdysozoa</taxon>
        <taxon>Nematoda</taxon>
        <taxon>Enoplea</taxon>
        <taxon>Dorylaimia</taxon>
        <taxon>Trichinellida</taxon>
        <taxon>Trichinellidae</taxon>
        <taxon>Trichinella</taxon>
    </lineage>
</organism>
<dbReference type="EMBL" id="JYDL01000004">
    <property type="protein sequence ID" value="KRX27124.1"/>
    <property type="molecule type" value="Genomic_DNA"/>
</dbReference>